<reference evidence="2" key="2">
    <citation type="submission" date="2021-09" db="EMBL/GenBank/DDBJ databases">
        <authorList>
            <person name="Gilroy R."/>
        </authorList>
    </citation>
    <scope>NUCLEOTIDE SEQUENCE</scope>
    <source>
        <strain evidence="2">ChiGjej5B5-7349</strain>
    </source>
</reference>
<name>A0A921MFM3_9MICO</name>
<dbReference type="Pfam" id="PF07739">
    <property type="entry name" value="TipAS"/>
    <property type="match status" value="1"/>
</dbReference>
<comment type="caution">
    <text evidence="2">The sequence shown here is derived from an EMBL/GenBank/DDBJ whole genome shotgun (WGS) entry which is preliminary data.</text>
</comment>
<dbReference type="Gene3D" id="1.10.490.50">
    <property type="entry name" value="Antibiotic binding domain of TipA-like multidrug resistance regulators"/>
    <property type="match status" value="1"/>
</dbReference>
<feature type="domain" description="TipAS antibiotic-recognition" evidence="1">
    <location>
        <begin position="2"/>
        <end position="78"/>
    </location>
</feature>
<evidence type="ECO:0000259" key="1">
    <source>
        <dbReference type="Pfam" id="PF07739"/>
    </source>
</evidence>
<gene>
    <name evidence="2" type="ORF">K8V08_12945</name>
</gene>
<dbReference type="InterPro" id="IPR036244">
    <property type="entry name" value="TipA-like_antibiotic-bd"/>
</dbReference>
<accession>A0A921MFM3</accession>
<dbReference type="EMBL" id="DYUK01000297">
    <property type="protein sequence ID" value="HJG81308.1"/>
    <property type="molecule type" value="Genomic_DNA"/>
</dbReference>
<dbReference type="Proteomes" id="UP000784435">
    <property type="component" value="Unassembled WGS sequence"/>
</dbReference>
<reference evidence="2" key="1">
    <citation type="journal article" date="2021" name="PeerJ">
        <title>Extensive microbial diversity within the chicken gut microbiome revealed by metagenomics and culture.</title>
        <authorList>
            <person name="Gilroy R."/>
            <person name="Ravi A."/>
            <person name="Getino M."/>
            <person name="Pursley I."/>
            <person name="Horton D.L."/>
            <person name="Alikhan N.F."/>
            <person name="Baker D."/>
            <person name="Gharbi K."/>
            <person name="Hall N."/>
            <person name="Watson M."/>
            <person name="Adriaenssens E.M."/>
            <person name="Foster-Nyarko E."/>
            <person name="Jarju S."/>
            <person name="Secka A."/>
            <person name="Antonio M."/>
            <person name="Oren A."/>
            <person name="Chaudhuri R.R."/>
            <person name="La Ragione R."/>
            <person name="Hildebrand F."/>
            <person name="Pallen M.J."/>
        </authorList>
    </citation>
    <scope>NUCLEOTIDE SEQUENCE</scope>
    <source>
        <strain evidence="2">ChiGjej5B5-7349</strain>
    </source>
</reference>
<protein>
    <submittedName>
        <fullName evidence="2">TipAS antibiotic-recognition domain-containing protein</fullName>
    </submittedName>
</protein>
<dbReference type="InterPro" id="IPR012925">
    <property type="entry name" value="TipAS_dom"/>
</dbReference>
<evidence type="ECO:0000313" key="3">
    <source>
        <dbReference type="Proteomes" id="UP000784435"/>
    </source>
</evidence>
<sequence length="92" mass="10109">RLEADLAAAMTAGVQPGSEEANALAERHRASIGQWFDITVQKQVCISRMYVQDPRFTAHYDERAEGLAAWLTSIIDANARAHGIDPATAVWE</sequence>
<dbReference type="AlphaFoldDB" id="A0A921MFM3"/>
<feature type="non-terminal residue" evidence="2">
    <location>
        <position position="1"/>
    </location>
</feature>
<evidence type="ECO:0000313" key="2">
    <source>
        <dbReference type="EMBL" id="HJG81308.1"/>
    </source>
</evidence>
<proteinExistence type="predicted"/>
<organism evidence="2 3">
    <name type="scientific">Brevibacterium senegalense</name>
    <dbReference type="NCBI Taxonomy" id="1033736"/>
    <lineage>
        <taxon>Bacteria</taxon>
        <taxon>Bacillati</taxon>
        <taxon>Actinomycetota</taxon>
        <taxon>Actinomycetes</taxon>
        <taxon>Micrococcales</taxon>
        <taxon>Brevibacteriaceae</taxon>
        <taxon>Brevibacterium</taxon>
    </lineage>
</organism>
<dbReference type="SUPFAM" id="SSF89082">
    <property type="entry name" value="Antibiotic binding domain of TipA-like multidrug resistance regulators"/>
    <property type="match status" value="1"/>
</dbReference>